<keyword evidence="2" id="KW-1185">Reference proteome</keyword>
<organism evidence="1 2">
    <name type="scientific">Pyrobaculum oguniense (strain DSM 13380 / JCM 10595 / TE7)</name>
    <dbReference type="NCBI Taxonomy" id="698757"/>
    <lineage>
        <taxon>Archaea</taxon>
        <taxon>Thermoproteota</taxon>
        <taxon>Thermoprotei</taxon>
        <taxon>Thermoproteales</taxon>
        <taxon>Thermoproteaceae</taxon>
        <taxon>Pyrobaculum</taxon>
    </lineage>
</organism>
<sequence>MKTKTTLVIAALAVILGVAFATWTEEATIQVNAATGYIDADFTSVVVTSTSPYVSASATASGSDSGNDGAPSLTVSISNAYPGAQVEVYFEIYNDGTIPIEFTSCSASGDTGMLTVSGLPSTPFTLAIGDSESVTLTITAGAVDEEDTYDVTIQCTYEQDVP</sequence>
<dbReference type="eggNOG" id="arCOG08858">
    <property type="taxonomic scope" value="Archaea"/>
</dbReference>
<dbReference type="STRING" id="698757.Pogu_0790"/>
<evidence type="ECO:0008006" key="3">
    <source>
        <dbReference type="Google" id="ProtNLM"/>
    </source>
</evidence>
<dbReference type="InterPro" id="IPR013783">
    <property type="entry name" value="Ig-like_fold"/>
</dbReference>
<dbReference type="KEGG" id="pog:Pogu_0790"/>
<reference evidence="1 2" key="1">
    <citation type="journal article" date="2012" name="Stand. Genomic Sci.">
        <title>Complete genome sequence of Pyrobaculum oguniense.</title>
        <authorList>
            <person name="Bernick D.L."/>
            <person name="Karplus K."/>
            <person name="Lui L.M."/>
            <person name="Coker J.K."/>
            <person name="Murphy J.N."/>
            <person name="Chan P.P."/>
            <person name="Cozen A.E."/>
            <person name="Lowe T.M."/>
        </authorList>
    </citation>
    <scope>NUCLEOTIDE SEQUENCE [LARGE SCALE GENOMIC DNA]</scope>
    <source>
        <strain evidence="1 2">TE7</strain>
    </source>
</reference>
<gene>
    <name evidence="1" type="ordered locus">Pogu_0790</name>
</gene>
<accession>H6Q887</accession>
<evidence type="ECO:0000313" key="1">
    <source>
        <dbReference type="EMBL" id="AFA38817.1"/>
    </source>
</evidence>
<dbReference type="AlphaFoldDB" id="H6Q887"/>
<dbReference type="HOGENOM" id="CLU_1418741_0_0_2"/>
<evidence type="ECO:0000313" key="2">
    <source>
        <dbReference type="Proteomes" id="UP000009062"/>
    </source>
</evidence>
<dbReference type="Gene3D" id="2.60.40.10">
    <property type="entry name" value="Immunoglobulins"/>
    <property type="match status" value="1"/>
</dbReference>
<proteinExistence type="predicted"/>
<name>H6Q887_PYROT</name>
<dbReference type="Proteomes" id="UP000009062">
    <property type="component" value="Chromosome"/>
</dbReference>
<protein>
    <recommendedName>
        <fullName evidence="3">CARDB domain-containing protein</fullName>
    </recommendedName>
</protein>
<dbReference type="EMBL" id="CP003316">
    <property type="protein sequence ID" value="AFA38817.1"/>
    <property type="molecule type" value="Genomic_DNA"/>
</dbReference>